<sequence length="1652" mass="179004">MNKLSFNGIYCVQRCSDINEAYVENNNIQTKKCSKCVHKVSKIDDDHCISLQKLSAMKICGTNARPDPNSLETACVCNDSSLVLQPDLINCKCPSLKYFNEIKKTCLSCPSGSSSNTQQTFCFKDSTYYFDLATEKFVSCPDTLSASSATQNICICTSLSKVYVGDLCLPCPSPATRSTDKTSCVCASGKRFDEISGTCQNCGAAFTSSQIYNDRRICTCAAGQVNIGNFSCSSCTQQSTYLQPGLINVLGCQCNDNKYFWSAQNNSCTLCPYGTSNSTNQCNCPAQISQVNAQNKSCICYGNFRYANLQCIACPATATASSDSTTCICPNNQYFSDSTNICNPCPTNSVGSNNVCTCNSNSIQISTNGQLPVCQLCPSQSSPNNLQTTCICAESNKFYTKSNNSCTSCPDQSSIVNGVCTCNSDCIKVMDFCRKCPSFSIVYGTICQCSGNYIFDINNMVCVACPFGSVLNYNNKCICSLSQQSIINEVCTTCPSGSNPSTSGQSCTCVTNQIFNIKTMSCQTCPGSSILSGDKSICICTSQLNYIIDTNICQPCPQYSSCNVNNICVCSNTNQFMKNQICTNCPANSIPSADQYSCICTGQFTFNGINCTACPQNSMQYGGVCVCNTGLYLSLSTCLTCPPSMEPNQIRTSCVCSGNSINKLGQCISCPAQSTSFNGFCRANPGCYSVDNITFNYCPVRGSPNEQQTTCICSGDYVFEIINNICTPCAQGSIALNNKCVCQGNSVQDGNNCKLCPSNAQPNTDRTLCVCNNGQIINIAKNICESFCSSGYLNVAKTACVVDCKTNDYPNLLGLDKISCVSSCVSSVINTAQKACIVSCSSEGSFLKNVGGVCATDCSDGGYENADRTICVTNCFNDDSNRALDVTRKKCQSICSPGFKTNNETHCVAYCSMDTGYPIINTILNKCVSQCSGLYLTINGSLCVDDCKTKDPGTKIDIAQLNCVDSCTGSYINVDQSKCVLSCYLNDGGSAINTDNLNCIQTCISGTYLSFNRSNCVDSCYLNDVQRTIDLAGTKCLDTCEPNSYLAVNNSKCVASCYLDDGSRAIDKDHKKCVMPCDSGSYLTVNRSQCVADCYTEDIDPTTHIGAAIHTDLLNCTMACPINSYRTVNESFCVTDCFVQDQSHPLNVEKTHCVSVCAASTFLTRNGSFCVADCKTEDTINLNASYINALNTTCVDQCAPGTYKNEAQTRCVQNCTTQDGGKLLNLAGTACESLCTTGYANVARTKCVVDCKTDDSSVIDLDRKTCTSLCTPQTSFLTNNGSLCVSDCFTEDNIVPTYINAENTTCVLGCRPTTYMSQVNKRCVFNCTSEDSGRLISLAGNSCEQTCSNGFINVAGTHCVLNCQQDNSQSYLDFQKLRCIKCPLDSVYDQQVKMCLCTNQNQFYKPSSNSCNLCPTNSVAAQTFCMCQPTSYLYEKSCKTCTTLNSKAKCTIDSILCSKQRVFNHYSVMFCSNDIQISNKNIQQNIYFETVQSKQTTLFIRLYKSQQLNIELTQIKSTQMNQFVLNYYIQTKFINCEIVIEGSGQWGSIFYQGSVNITECIIIFTFNGQGSGIIKNGHDICITVSIIKVQLTQYDQKLIANTANSINIQDSKLYGITETLGLSNSIKIVSSCISGVKTCPECSFQNVQQCTD</sequence>
<reference evidence="1" key="1">
    <citation type="submission" date="2023-06" db="EMBL/GenBank/DDBJ databases">
        <authorList>
            <person name="Kurt Z."/>
        </authorList>
    </citation>
    <scope>NUCLEOTIDE SEQUENCE</scope>
</reference>
<evidence type="ECO:0000313" key="1">
    <source>
        <dbReference type="EMBL" id="CAI9956974.1"/>
    </source>
</evidence>
<protein>
    <submittedName>
        <fullName evidence="1">Uncharacterized protein</fullName>
    </submittedName>
</protein>
<keyword evidence="3" id="KW-1185">Reference proteome</keyword>
<reference evidence="2 3" key="2">
    <citation type="submission" date="2024-07" db="EMBL/GenBank/DDBJ databases">
        <authorList>
            <person name="Akdeniz Z."/>
        </authorList>
    </citation>
    <scope>NUCLEOTIDE SEQUENCE [LARGE SCALE GENOMIC DNA]</scope>
</reference>
<gene>
    <name evidence="2" type="ORF">HINF_LOCUS30789</name>
    <name evidence="1" type="ORF">HINF_LOCUS44619</name>
</gene>
<dbReference type="EMBL" id="CAXDID020000101">
    <property type="protein sequence ID" value="CAL6026315.1"/>
    <property type="molecule type" value="Genomic_DNA"/>
</dbReference>
<proteinExistence type="predicted"/>
<dbReference type="InterPro" id="IPR009030">
    <property type="entry name" value="Growth_fac_rcpt_cys_sf"/>
</dbReference>
<dbReference type="SMART" id="SM01411">
    <property type="entry name" value="Ephrin_rec_like"/>
    <property type="match status" value="11"/>
</dbReference>
<evidence type="ECO:0000313" key="2">
    <source>
        <dbReference type="EMBL" id="CAL6026315.1"/>
    </source>
</evidence>
<evidence type="ECO:0000313" key="3">
    <source>
        <dbReference type="Proteomes" id="UP001642409"/>
    </source>
</evidence>
<name>A0AA86QPU1_9EUKA</name>
<dbReference type="SUPFAM" id="SSF57184">
    <property type="entry name" value="Growth factor receptor domain"/>
    <property type="match status" value="1"/>
</dbReference>
<comment type="caution">
    <text evidence="1">The sequence shown here is derived from an EMBL/GenBank/DDBJ whole genome shotgun (WGS) entry which is preliminary data.</text>
</comment>
<dbReference type="Proteomes" id="UP001642409">
    <property type="component" value="Unassembled WGS sequence"/>
</dbReference>
<dbReference type="EMBL" id="CATOUU010000880">
    <property type="protein sequence ID" value="CAI9956974.1"/>
    <property type="molecule type" value="Genomic_DNA"/>
</dbReference>
<organism evidence="1">
    <name type="scientific">Hexamita inflata</name>
    <dbReference type="NCBI Taxonomy" id="28002"/>
    <lineage>
        <taxon>Eukaryota</taxon>
        <taxon>Metamonada</taxon>
        <taxon>Diplomonadida</taxon>
        <taxon>Hexamitidae</taxon>
        <taxon>Hexamitinae</taxon>
        <taxon>Hexamita</taxon>
    </lineage>
</organism>
<accession>A0AA86QPU1</accession>